<evidence type="ECO:0000313" key="2">
    <source>
        <dbReference type="Proteomes" id="UP000799770"/>
    </source>
</evidence>
<sequence>MAFCCRTCNHRSHAVHSITPSTPTLLDVCIITLTYKRTPLSAANPPSPEGLRGLLNDITDSAESTSTPSRFTVWSLCSQRLNTVVIVTSASETCARATSSVFDSVLGFLQEPPSVQHVYLDYSILSLANPPFEEGIPCDLILVKAPNPGIAGAIGKRFGWDPKRSSLSHQLEHNAPVGFSRPGDLVRDFWAWAELHPGDPVSPSSSLGSYGSEYEGVLKSTNSDEKNMSLFFPEDDVRGDLEEETLVMLFQWNSRADADRFKHPLQRSVGLNGHEVANDLWDNHVAHPVRQLQGVGAKVESFKLELKGVEDRFEVSKKETRERSGSRRFSALATDLSERMSGLWR</sequence>
<reference evidence="1" key="1">
    <citation type="journal article" date="2020" name="Stud. Mycol.">
        <title>101 Dothideomycetes genomes: a test case for predicting lifestyles and emergence of pathogens.</title>
        <authorList>
            <person name="Haridas S."/>
            <person name="Albert R."/>
            <person name="Binder M."/>
            <person name="Bloem J."/>
            <person name="Labutti K."/>
            <person name="Salamov A."/>
            <person name="Andreopoulos B."/>
            <person name="Baker S."/>
            <person name="Barry K."/>
            <person name="Bills G."/>
            <person name="Bluhm B."/>
            <person name="Cannon C."/>
            <person name="Castanera R."/>
            <person name="Culley D."/>
            <person name="Daum C."/>
            <person name="Ezra D."/>
            <person name="Gonzalez J."/>
            <person name="Henrissat B."/>
            <person name="Kuo A."/>
            <person name="Liang C."/>
            <person name="Lipzen A."/>
            <person name="Lutzoni F."/>
            <person name="Magnuson J."/>
            <person name="Mondo S."/>
            <person name="Nolan M."/>
            <person name="Ohm R."/>
            <person name="Pangilinan J."/>
            <person name="Park H.-J."/>
            <person name="Ramirez L."/>
            <person name="Alfaro M."/>
            <person name="Sun H."/>
            <person name="Tritt A."/>
            <person name="Yoshinaga Y."/>
            <person name="Zwiers L.-H."/>
            <person name="Turgeon B."/>
            <person name="Goodwin S."/>
            <person name="Spatafora J."/>
            <person name="Crous P."/>
            <person name="Grigoriev I."/>
        </authorList>
    </citation>
    <scope>NUCLEOTIDE SEQUENCE</scope>
    <source>
        <strain evidence="1">CBS 627.86</strain>
    </source>
</reference>
<dbReference type="EMBL" id="ML977349">
    <property type="protein sequence ID" value="KAF2108246.1"/>
    <property type="molecule type" value="Genomic_DNA"/>
</dbReference>
<gene>
    <name evidence="1" type="ORF">BDV96DRAFT_504815</name>
</gene>
<accession>A0A6A5YM86</accession>
<evidence type="ECO:0000313" key="1">
    <source>
        <dbReference type="EMBL" id="KAF2108246.1"/>
    </source>
</evidence>
<proteinExistence type="predicted"/>
<dbReference type="AlphaFoldDB" id="A0A6A5YM86"/>
<dbReference type="OrthoDB" id="3788658at2759"/>
<protein>
    <submittedName>
        <fullName evidence="1">Uncharacterized protein</fullName>
    </submittedName>
</protein>
<name>A0A6A5YM86_9PLEO</name>
<dbReference type="Proteomes" id="UP000799770">
    <property type="component" value="Unassembled WGS sequence"/>
</dbReference>
<organism evidence="1 2">
    <name type="scientific">Lophiotrema nucula</name>
    <dbReference type="NCBI Taxonomy" id="690887"/>
    <lineage>
        <taxon>Eukaryota</taxon>
        <taxon>Fungi</taxon>
        <taxon>Dikarya</taxon>
        <taxon>Ascomycota</taxon>
        <taxon>Pezizomycotina</taxon>
        <taxon>Dothideomycetes</taxon>
        <taxon>Pleosporomycetidae</taxon>
        <taxon>Pleosporales</taxon>
        <taxon>Lophiotremataceae</taxon>
        <taxon>Lophiotrema</taxon>
    </lineage>
</organism>
<keyword evidence="2" id="KW-1185">Reference proteome</keyword>